<keyword evidence="2" id="KW-1185">Reference proteome</keyword>
<gene>
    <name evidence="1" type="ORF">RJT34_15511</name>
</gene>
<comment type="caution">
    <text evidence="1">The sequence shown here is derived from an EMBL/GenBank/DDBJ whole genome shotgun (WGS) entry which is preliminary data.</text>
</comment>
<dbReference type="EMBL" id="JAYKXN010000004">
    <property type="protein sequence ID" value="KAK7292660.1"/>
    <property type="molecule type" value="Genomic_DNA"/>
</dbReference>
<sequence length="103" mass="12100">MKEIYFGTDKRYSSGLSQTLGWSNLRKNQNHSSVFGQYFMSTTQWTLSNVQELQLVLLLMLASFTLGPCDITYYEIWDTLRHLHALWAKYLPELVTKLCHHQL</sequence>
<evidence type="ECO:0000313" key="1">
    <source>
        <dbReference type="EMBL" id="KAK7292660.1"/>
    </source>
</evidence>
<evidence type="ECO:0000313" key="2">
    <source>
        <dbReference type="Proteomes" id="UP001359559"/>
    </source>
</evidence>
<dbReference type="Proteomes" id="UP001359559">
    <property type="component" value="Unassembled WGS sequence"/>
</dbReference>
<dbReference type="AlphaFoldDB" id="A0AAN9J5K6"/>
<reference evidence="1 2" key="1">
    <citation type="submission" date="2024-01" db="EMBL/GenBank/DDBJ databases">
        <title>The genomes of 5 underutilized Papilionoideae crops provide insights into root nodulation and disease resistance.</title>
        <authorList>
            <person name="Yuan L."/>
        </authorList>
    </citation>
    <scope>NUCLEOTIDE SEQUENCE [LARGE SCALE GENOMIC DNA]</scope>
    <source>
        <strain evidence="1">LY-2023</strain>
        <tissue evidence="1">Leaf</tissue>
    </source>
</reference>
<accession>A0AAN9J5K6</accession>
<organism evidence="1 2">
    <name type="scientific">Clitoria ternatea</name>
    <name type="common">Butterfly pea</name>
    <dbReference type="NCBI Taxonomy" id="43366"/>
    <lineage>
        <taxon>Eukaryota</taxon>
        <taxon>Viridiplantae</taxon>
        <taxon>Streptophyta</taxon>
        <taxon>Embryophyta</taxon>
        <taxon>Tracheophyta</taxon>
        <taxon>Spermatophyta</taxon>
        <taxon>Magnoliopsida</taxon>
        <taxon>eudicotyledons</taxon>
        <taxon>Gunneridae</taxon>
        <taxon>Pentapetalae</taxon>
        <taxon>rosids</taxon>
        <taxon>fabids</taxon>
        <taxon>Fabales</taxon>
        <taxon>Fabaceae</taxon>
        <taxon>Papilionoideae</taxon>
        <taxon>50 kb inversion clade</taxon>
        <taxon>NPAAA clade</taxon>
        <taxon>indigoferoid/millettioid clade</taxon>
        <taxon>Phaseoleae</taxon>
        <taxon>Clitoria</taxon>
    </lineage>
</organism>
<name>A0AAN9J5K6_CLITE</name>
<protein>
    <submittedName>
        <fullName evidence="1">Uncharacterized protein</fullName>
    </submittedName>
</protein>
<proteinExistence type="predicted"/>